<keyword evidence="1" id="KW-0812">Transmembrane</keyword>
<dbReference type="Proteomes" id="UP000324354">
    <property type="component" value="Chromosome"/>
</dbReference>
<accession>A0A5C0XMU5</accession>
<feature type="domain" description="Water stress and hypersensitive response" evidence="2">
    <location>
        <begin position="42"/>
        <end position="154"/>
    </location>
</feature>
<dbReference type="InterPro" id="IPR013990">
    <property type="entry name" value="WHy-dom"/>
</dbReference>
<evidence type="ECO:0000256" key="1">
    <source>
        <dbReference type="SAM" id="Phobius"/>
    </source>
</evidence>
<evidence type="ECO:0000313" key="4">
    <source>
        <dbReference type="Proteomes" id="UP000324354"/>
    </source>
</evidence>
<keyword evidence="1" id="KW-0472">Membrane</keyword>
<organism evidence="3 4">
    <name type="scientific">Pyrococcus furiosus (strain ATCC 43587 / DSM 3638 / JCM 8422 / Vc1)</name>
    <dbReference type="NCBI Taxonomy" id="186497"/>
    <lineage>
        <taxon>Archaea</taxon>
        <taxon>Methanobacteriati</taxon>
        <taxon>Methanobacteriota</taxon>
        <taxon>Thermococci</taxon>
        <taxon>Thermococcales</taxon>
        <taxon>Thermococcaceae</taxon>
        <taxon>Pyrococcus</taxon>
    </lineage>
</organism>
<protein>
    <recommendedName>
        <fullName evidence="2">Water stress and hypersensitive response domain-containing protein</fullName>
    </recommendedName>
</protein>
<gene>
    <name evidence="3" type="ORF">PFDSM3638_00580</name>
</gene>
<keyword evidence="1" id="KW-1133">Transmembrane helix</keyword>
<evidence type="ECO:0000259" key="2">
    <source>
        <dbReference type="SMART" id="SM00769"/>
    </source>
</evidence>
<dbReference type="AlphaFoldDB" id="A0A5C0XMU5"/>
<dbReference type="Pfam" id="PF03168">
    <property type="entry name" value="LEA_2"/>
    <property type="match status" value="1"/>
</dbReference>
<name>A0A5C0XMU5_PYRFU</name>
<dbReference type="GO" id="GO:0009269">
    <property type="term" value="P:response to desiccation"/>
    <property type="evidence" value="ECO:0007669"/>
    <property type="project" value="InterPro"/>
</dbReference>
<feature type="domain" description="Water stress and hypersensitive response" evidence="2">
    <location>
        <begin position="181"/>
        <end position="299"/>
    </location>
</feature>
<reference evidence="3 4" key="1">
    <citation type="submission" date="2017-08" db="EMBL/GenBank/DDBJ databases">
        <title>Resequencing and Reannotation of the genome of Pyrococcus furiosus type strain DSM3638.</title>
        <authorList>
            <person name="Reichelt R.M."/>
            <person name="Bunk B."/>
        </authorList>
    </citation>
    <scope>NUCLEOTIDE SEQUENCE [LARGE SCALE GENOMIC DNA]</scope>
    <source>
        <strain evidence="3 4">DSM 3638</strain>
    </source>
</reference>
<dbReference type="Gene3D" id="2.60.40.10">
    <property type="entry name" value="Immunoglobulins"/>
    <property type="match status" value="2"/>
</dbReference>
<dbReference type="SUPFAM" id="SSF117070">
    <property type="entry name" value="LEA14-like"/>
    <property type="match status" value="1"/>
</dbReference>
<evidence type="ECO:0000313" key="3">
    <source>
        <dbReference type="EMBL" id="QEK77861.1"/>
    </source>
</evidence>
<dbReference type="InterPro" id="IPR004864">
    <property type="entry name" value="LEA_2"/>
</dbReference>
<proteinExistence type="predicted"/>
<dbReference type="SMART" id="SM00769">
    <property type="entry name" value="WHy"/>
    <property type="match status" value="2"/>
</dbReference>
<dbReference type="InterPro" id="IPR013783">
    <property type="entry name" value="Ig-like_fold"/>
</dbReference>
<dbReference type="EMBL" id="CP023154">
    <property type="protein sequence ID" value="QEK77861.1"/>
    <property type="molecule type" value="Genomic_DNA"/>
</dbReference>
<sequence length="314" mass="35340">MVLINNWGSSRMRVVAKVLFIIFLLWVVYGAYFLVNFQPTISASWGDLWGEKGRAKGSIFVNINLGNPSPIPIKVENLKIRVNDITVGSAENFGIGFLREKLVGNLTIDFWNLTDALISHIENNERSIVELSANIKLFNIIPYNYSITREVDFNVLSYFSNITVPSKKYSGLIISVYTPAIEGIDARWGEVTQEKITIIAKIKLYNPNDFLIVVDNLEGYIYVNGFEFGYARIIEGATIRGKSRGEVVVEITTDEIKLYNAIVSHIENGCVSDVKLDIKFHIGSGGFYGWEVKVPLKDVHTRIEFDPLAYITSP</sequence>
<feature type="transmembrane region" description="Helical" evidence="1">
    <location>
        <begin position="14"/>
        <end position="35"/>
    </location>
</feature>